<name>A0A3D2SH46_9GAMM</name>
<evidence type="ECO:0000259" key="7">
    <source>
        <dbReference type="PROSITE" id="PS50850"/>
    </source>
</evidence>
<dbReference type="Gene3D" id="1.20.1250.20">
    <property type="entry name" value="MFS general substrate transporter like domains"/>
    <property type="match status" value="2"/>
</dbReference>
<reference evidence="8 9" key="1">
    <citation type="journal article" date="2018" name="Nat. Biotechnol.">
        <title>A standardized bacterial taxonomy based on genome phylogeny substantially revises the tree of life.</title>
        <authorList>
            <person name="Parks D.H."/>
            <person name="Chuvochina M."/>
            <person name="Waite D.W."/>
            <person name="Rinke C."/>
            <person name="Skarshewski A."/>
            <person name="Chaumeil P.A."/>
            <person name="Hugenholtz P."/>
        </authorList>
    </citation>
    <scope>NUCLEOTIDE SEQUENCE [LARGE SCALE GENOMIC DNA]</scope>
    <source>
        <strain evidence="8">UBA9669</strain>
    </source>
</reference>
<sequence>MNRNLPLLALAIGAFAIGTTEFSPMGLLPNIAHDLGVSIPRAGLLITGYAMGVMLGAPIMTLYFGRFSRRKALILLMSLFTLGNLIAAIAPNYWSLMIARLITSLNHGAFFGIGSVVAASVVPVHKQASAVAAMFMGLTLANIGGVPLATWLGQNIGWRLSFLAISTLGLVTMWSLYQALPKAAPAQRPDVKAELKVLIQPSVLMALLTTVLGASAMFTLYTYIAPALTYFNQASPTFITLMLVLIGVGFSIGNHLGGKLADLALNKTLIGFFSLLVIVMLCFPWLAQTQLGAAFGLTIWGVAAFGLVPPVQMRVMKMAHAAPGLASSINVGAFNLGNAIGAAVGGLVLSLDLGYVAVCFAGAGLAGLGLVLILLQIQRNKSTTQSKQQCSA</sequence>
<dbReference type="PANTHER" id="PTHR43124:SF8">
    <property type="entry name" value="INNER MEMBRANE TRANSPORT PROTEIN YDHP"/>
    <property type="match status" value="1"/>
</dbReference>
<dbReference type="RefSeq" id="WP_049174491.1">
    <property type="nucleotide sequence ID" value="NZ_BKFK01000005.1"/>
</dbReference>
<dbReference type="AlphaFoldDB" id="A0A3D2SH46"/>
<dbReference type="GO" id="GO:0022857">
    <property type="term" value="F:transmembrane transporter activity"/>
    <property type="evidence" value="ECO:0007669"/>
    <property type="project" value="InterPro"/>
</dbReference>
<feature type="transmembrane region" description="Helical" evidence="6">
    <location>
        <begin position="72"/>
        <end position="93"/>
    </location>
</feature>
<dbReference type="Proteomes" id="UP000263596">
    <property type="component" value="Unassembled WGS sequence"/>
</dbReference>
<dbReference type="InterPro" id="IPR036259">
    <property type="entry name" value="MFS_trans_sf"/>
</dbReference>
<evidence type="ECO:0000256" key="5">
    <source>
        <dbReference type="ARBA" id="ARBA00023136"/>
    </source>
</evidence>
<keyword evidence="5 6" id="KW-0472">Membrane</keyword>
<evidence type="ECO:0000256" key="4">
    <source>
        <dbReference type="ARBA" id="ARBA00022989"/>
    </source>
</evidence>
<dbReference type="CDD" id="cd17324">
    <property type="entry name" value="MFS_NepI_like"/>
    <property type="match status" value="1"/>
</dbReference>
<feature type="transmembrane region" description="Helical" evidence="6">
    <location>
        <begin position="325"/>
        <end position="349"/>
    </location>
</feature>
<keyword evidence="3 6" id="KW-0812">Transmembrane</keyword>
<feature type="transmembrane region" description="Helical" evidence="6">
    <location>
        <begin position="105"/>
        <end position="124"/>
    </location>
</feature>
<gene>
    <name evidence="8" type="ORF">DHW29_00190</name>
</gene>
<dbReference type="EMBL" id="DPVE01000004">
    <property type="protein sequence ID" value="HCK28776.1"/>
    <property type="molecule type" value="Genomic_DNA"/>
</dbReference>
<keyword evidence="2" id="KW-1003">Cell membrane</keyword>
<feature type="transmembrane region" description="Helical" evidence="6">
    <location>
        <begin position="236"/>
        <end position="257"/>
    </location>
</feature>
<evidence type="ECO:0000313" key="8">
    <source>
        <dbReference type="EMBL" id="HCK28776.1"/>
    </source>
</evidence>
<feature type="transmembrane region" description="Helical" evidence="6">
    <location>
        <begin position="198"/>
        <end position="224"/>
    </location>
</feature>
<proteinExistence type="predicted"/>
<feature type="transmembrane region" description="Helical" evidence="6">
    <location>
        <begin position="269"/>
        <end position="287"/>
    </location>
</feature>
<evidence type="ECO:0000256" key="3">
    <source>
        <dbReference type="ARBA" id="ARBA00022692"/>
    </source>
</evidence>
<feature type="transmembrane region" description="Helical" evidence="6">
    <location>
        <begin position="131"/>
        <end position="152"/>
    </location>
</feature>
<keyword evidence="4 6" id="KW-1133">Transmembrane helix</keyword>
<comment type="subcellular location">
    <subcellularLocation>
        <location evidence="1">Cell membrane</location>
        <topology evidence="1">Multi-pass membrane protein</topology>
    </subcellularLocation>
</comment>
<feature type="domain" description="Major facilitator superfamily (MFS) profile" evidence="7">
    <location>
        <begin position="6"/>
        <end position="381"/>
    </location>
</feature>
<dbReference type="InterPro" id="IPR050189">
    <property type="entry name" value="MFS_Efflux_Transporters"/>
</dbReference>
<feature type="transmembrane region" description="Helical" evidence="6">
    <location>
        <begin position="46"/>
        <end position="65"/>
    </location>
</feature>
<dbReference type="PROSITE" id="PS50850">
    <property type="entry name" value="MFS"/>
    <property type="match status" value="1"/>
</dbReference>
<dbReference type="InterPro" id="IPR011701">
    <property type="entry name" value="MFS"/>
</dbReference>
<dbReference type="Pfam" id="PF07690">
    <property type="entry name" value="MFS_1"/>
    <property type="match status" value="1"/>
</dbReference>
<evidence type="ECO:0000256" key="1">
    <source>
        <dbReference type="ARBA" id="ARBA00004651"/>
    </source>
</evidence>
<feature type="transmembrane region" description="Helical" evidence="6">
    <location>
        <begin position="158"/>
        <end position="177"/>
    </location>
</feature>
<organism evidence="8 9">
    <name type="scientific">Acinetobacter ursingii</name>
    <dbReference type="NCBI Taxonomy" id="108980"/>
    <lineage>
        <taxon>Bacteria</taxon>
        <taxon>Pseudomonadati</taxon>
        <taxon>Pseudomonadota</taxon>
        <taxon>Gammaproteobacteria</taxon>
        <taxon>Moraxellales</taxon>
        <taxon>Moraxellaceae</taxon>
        <taxon>Acinetobacter</taxon>
    </lineage>
</organism>
<evidence type="ECO:0000256" key="6">
    <source>
        <dbReference type="SAM" id="Phobius"/>
    </source>
</evidence>
<evidence type="ECO:0000256" key="2">
    <source>
        <dbReference type="ARBA" id="ARBA00022475"/>
    </source>
</evidence>
<accession>A0A3D2SH46</accession>
<feature type="transmembrane region" description="Helical" evidence="6">
    <location>
        <begin position="293"/>
        <end position="313"/>
    </location>
</feature>
<dbReference type="SUPFAM" id="SSF103473">
    <property type="entry name" value="MFS general substrate transporter"/>
    <property type="match status" value="1"/>
</dbReference>
<protein>
    <submittedName>
        <fullName evidence="8">MFS transporter</fullName>
    </submittedName>
</protein>
<evidence type="ECO:0000313" key="9">
    <source>
        <dbReference type="Proteomes" id="UP000263596"/>
    </source>
</evidence>
<dbReference type="GO" id="GO:0005886">
    <property type="term" value="C:plasma membrane"/>
    <property type="evidence" value="ECO:0007669"/>
    <property type="project" value="UniProtKB-SubCell"/>
</dbReference>
<feature type="transmembrane region" description="Helical" evidence="6">
    <location>
        <begin position="355"/>
        <end position="377"/>
    </location>
</feature>
<comment type="caution">
    <text evidence="8">The sequence shown here is derived from an EMBL/GenBank/DDBJ whole genome shotgun (WGS) entry which is preliminary data.</text>
</comment>
<dbReference type="PANTHER" id="PTHR43124">
    <property type="entry name" value="PURINE EFFLUX PUMP PBUE"/>
    <property type="match status" value="1"/>
</dbReference>
<dbReference type="InterPro" id="IPR020846">
    <property type="entry name" value="MFS_dom"/>
</dbReference>